<sequence>MACEKPTLHFPIVNQLALPKGCMKHKLALVTGGGTGLGKAIATTFAALGARVAIAARSVEVLQAAAADIRQKTGGQVVVFQMDVKKPEQITQTIDDIEKKFGQLPNILVNNAAGNFIMATERLSPNAVKAVIDIVVLGTMNLTLELGKRAIQKGHGCTVLSISTPYARNGGRREYDAFAGHGMAGASTSSHPDRFPLRELSGV</sequence>
<dbReference type="InterPro" id="IPR002347">
    <property type="entry name" value="SDR_fam"/>
</dbReference>
<keyword evidence="1" id="KW-0560">Oxidoreductase</keyword>
<organism evidence="3 4">
    <name type="scientific">Mesorhabditis spiculigera</name>
    <dbReference type="NCBI Taxonomy" id="96644"/>
    <lineage>
        <taxon>Eukaryota</taxon>
        <taxon>Metazoa</taxon>
        <taxon>Ecdysozoa</taxon>
        <taxon>Nematoda</taxon>
        <taxon>Chromadorea</taxon>
        <taxon>Rhabditida</taxon>
        <taxon>Rhabditina</taxon>
        <taxon>Rhabditomorpha</taxon>
        <taxon>Rhabditoidea</taxon>
        <taxon>Rhabditidae</taxon>
        <taxon>Mesorhabditinae</taxon>
        <taxon>Mesorhabditis</taxon>
    </lineage>
</organism>
<proteinExistence type="predicted"/>
<evidence type="ECO:0000313" key="4">
    <source>
        <dbReference type="Proteomes" id="UP001177023"/>
    </source>
</evidence>
<dbReference type="PRINTS" id="PR00081">
    <property type="entry name" value="GDHRDH"/>
</dbReference>
<dbReference type="Proteomes" id="UP001177023">
    <property type="component" value="Unassembled WGS sequence"/>
</dbReference>
<comment type="caution">
    <text evidence="3">The sequence shown here is derived from an EMBL/GenBank/DDBJ whole genome shotgun (WGS) entry which is preliminary data.</text>
</comment>
<keyword evidence="4" id="KW-1185">Reference proteome</keyword>
<feature type="non-terminal residue" evidence="3">
    <location>
        <position position="203"/>
    </location>
</feature>
<dbReference type="AlphaFoldDB" id="A0AA36G8Q2"/>
<evidence type="ECO:0000256" key="2">
    <source>
        <dbReference type="SAM" id="MobiDB-lite"/>
    </source>
</evidence>
<reference evidence="3" key="1">
    <citation type="submission" date="2023-06" db="EMBL/GenBank/DDBJ databases">
        <authorList>
            <person name="Delattre M."/>
        </authorList>
    </citation>
    <scope>NUCLEOTIDE SEQUENCE</scope>
    <source>
        <strain evidence="3">AF72</strain>
    </source>
</reference>
<dbReference type="PANTHER" id="PTHR43658:SF8">
    <property type="entry name" value="17-BETA-HYDROXYSTEROID DEHYDROGENASE 14-RELATED"/>
    <property type="match status" value="1"/>
</dbReference>
<evidence type="ECO:0000256" key="1">
    <source>
        <dbReference type="ARBA" id="ARBA00023002"/>
    </source>
</evidence>
<gene>
    <name evidence="3" type="ORF">MSPICULIGERA_LOCUS22180</name>
</gene>
<dbReference type="GO" id="GO:0006635">
    <property type="term" value="P:fatty acid beta-oxidation"/>
    <property type="evidence" value="ECO:0007669"/>
    <property type="project" value="TreeGrafter"/>
</dbReference>
<dbReference type="SUPFAM" id="SSF51735">
    <property type="entry name" value="NAD(P)-binding Rossmann-fold domains"/>
    <property type="match status" value="1"/>
</dbReference>
<dbReference type="EMBL" id="CATQJA010002682">
    <property type="protein sequence ID" value="CAJ0584118.1"/>
    <property type="molecule type" value="Genomic_DNA"/>
</dbReference>
<evidence type="ECO:0000313" key="3">
    <source>
        <dbReference type="EMBL" id="CAJ0584118.1"/>
    </source>
</evidence>
<name>A0AA36G8Q2_9BILA</name>
<evidence type="ECO:0008006" key="5">
    <source>
        <dbReference type="Google" id="ProtNLM"/>
    </source>
</evidence>
<dbReference type="GO" id="GO:0008670">
    <property type="term" value="F:2,4-dienoyl-CoA reductase (NADPH) activity"/>
    <property type="evidence" value="ECO:0007669"/>
    <property type="project" value="TreeGrafter"/>
</dbReference>
<dbReference type="InterPro" id="IPR036291">
    <property type="entry name" value="NAD(P)-bd_dom_sf"/>
</dbReference>
<dbReference type="Gene3D" id="3.40.50.720">
    <property type="entry name" value="NAD(P)-binding Rossmann-like Domain"/>
    <property type="match status" value="1"/>
</dbReference>
<dbReference type="PANTHER" id="PTHR43658">
    <property type="entry name" value="SHORT-CHAIN DEHYDROGENASE/REDUCTASE"/>
    <property type="match status" value="1"/>
</dbReference>
<dbReference type="Pfam" id="PF00106">
    <property type="entry name" value="adh_short"/>
    <property type="match status" value="1"/>
</dbReference>
<feature type="region of interest" description="Disordered" evidence="2">
    <location>
        <begin position="183"/>
        <end position="203"/>
    </location>
</feature>
<dbReference type="GO" id="GO:0005739">
    <property type="term" value="C:mitochondrion"/>
    <property type="evidence" value="ECO:0007669"/>
    <property type="project" value="TreeGrafter"/>
</dbReference>
<accession>A0AA36G8Q2</accession>
<protein>
    <recommendedName>
        <fullName evidence="5">2,4-dienoyl-CoA reductase</fullName>
    </recommendedName>
</protein>